<dbReference type="GO" id="GO:0005654">
    <property type="term" value="C:nucleoplasm"/>
    <property type="evidence" value="ECO:0007669"/>
    <property type="project" value="UniProtKB-SubCell"/>
</dbReference>
<evidence type="ECO:0000259" key="17">
    <source>
        <dbReference type="PROSITE" id="PS51462"/>
    </source>
</evidence>
<sequence length="250" mass="28339">MMDNTKVLEEETSSTSAHKCPWMPTSYVDCTDFELMKKAKIHAAHVLLWSRDEKPVSPYHYDDIELPMQTKILMQVRFDGSFGFPGGFVDELESKVPSSFPKFLELLQQGVCRELFEEMGFGRDTSPSYVYSCHPAGREKDVMLHFFMFQLTPSQMKAISWGSIISTSDEVVGLSLVPLYTMKDGIRGLPTFLTNSFAGNAVEQLLRCILKQGFLSEVEVRKATEVAFKILKKRGGGDLKFEFQSHTHIL</sequence>
<dbReference type="EC" id="3.6.1.64" evidence="8"/>
<dbReference type="InterPro" id="IPR000086">
    <property type="entry name" value="NUDIX_hydrolase_dom"/>
</dbReference>
<evidence type="ECO:0000256" key="7">
    <source>
        <dbReference type="ARBA" id="ARBA00038173"/>
    </source>
</evidence>
<proteinExistence type="inferred from homology"/>
<dbReference type="GO" id="GO:0016077">
    <property type="term" value="P:sno(s)RNA catabolic process"/>
    <property type="evidence" value="ECO:0007669"/>
    <property type="project" value="TreeGrafter"/>
</dbReference>
<keyword evidence="5" id="KW-0546">Nucleotide metabolism</keyword>
<comment type="catalytic activity">
    <reaction evidence="16">
        <text>dIDP + H2O = dIMP + phosphate + H(+)</text>
        <dbReference type="Rhea" id="RHEA:35211"/>
        <dbReference type="ChEBI" id="CHEBI:15377"/>
        <dbReference type="ChEBI" id="CHEBI:15378"/>
        <dbReference type="ChEBI" id="CHEBI:43474"/>
        <dbReference type="ChEBI" id="CHEBI:61194"/>
        <dbReference type="ChEBI" id="CHEBI:62286"/>
        <dbReference type="EC" id="3.6.1.64"/>
    </reaction>
    <physiologicalReaction direction="left-to-right" evidence="16">
        <dbReference type="Rhea" id="RHEA:35212"/>
    </physiologicalReaction>
</comment>
<comment type="caution">
    <text evidence="18">The sequence shown here is derived from an EMBL/GenBank/DDBJ whole genome shotgun (WGS) entry which is preliminary data.</text>
</comment>
<dbReference type="InterPro" id="IPR015797">
    <property type="entry name" value="NUDIX_hydrolase-like_dom_sf"/>
</dbReference>
<evidence type="ECO:0000256" key="14">
    <source>
        <dbReference type="ARBA" id="ARBA00047661"/>
    </source>
</evidence>
<dbReference type="GO" id="GO:1990003">
    <property type="term" value="F:IDP phosphatase activity"/>
    <property type="evidence" value="ECO:0007669"/>
    <property type="project" value="UniProtKB-EC"/>
</dbReference>
<protein>
    <recommendedName>
        <fullName evidence="9">U8 snoRNA-decapping enzyme</fullName>
        <ecNumber evidence="8">3.6.1.64</ecNumber>
    </recommendedName>
    <alternativeName>
        <fullName evidence="12">IDP phosphatase</fullName>
    </alternativeName>
    <alternativeName>
        <fullName evidence="10">Inosine diphosphate phosphatase</fullName>
    </alternativeName>
    <alternativeName>
        <fullName evidence="11">Nucleoside diphosphate-linked moiety X motif 16</fullName>
    </alternativeName>
    <alternativeName>
        <fullName evidence="13">m7GpppN-mRNA hydrolase</fullName>
    </alternativeName>
</protein>
<keyword evidence="6" id="KW-0539">Nucleus</keyword>
<evidence type="ECO:0000256" key="5">
    <source>
        <dbReference type="ARBA" id="ARBA00023080"/>
    </source>
</evidence>
<evidence type="ECO:0000256" key="16">
    <source>
        <dbReference type="ARBA" id="ARBA00048945"/>
    </source>
</evidence>
<dbReference type="GO" id="GO:0030515">
    <property type="term" value="F:snoRNA binding"/>
    <property type="evidence" value="ECO:0007669"/>
    <property type="project" value="TreeGrafter"/>
</dbReference>
<dbReference type="Proteomes" id="UP000094527">
    <property type="component" value="Unassembled WGS sequence"/>
</dbReference>
<keyword evidence="4" id="KW-0694">RNA-binding</keyword>
<reference evidence="18 19" key="1">
    <citation type="journal article" date="2016" name="Genome Biol. Evol.">
        <title>Gene Family Evolution Reflects Adaptation to Soil Environmental Stressors in the Genome of the Collembolan Orchesella cincta.</title>
        <authorList>
            <person name="Faddeeva-Vakhrusheva A."/>
            <person name="Derks M.F."/>
            <person name="Anvar S.Y."/>
            <person name="Agamennone V."/>
            <person name="Suring W."/>
            <person name="Smit S."/>
            <person name="van Straalen N.M."/>
            <person name="Roelofs D."/>
        </authorList>
    </citation>
    <scope>NUCLEOTIDE SEQUENCE [LARGE SCALE GENOMIC DNA]</scope>
    <source>
        <tissue evidence="18">Mixed pool</tissue>
    </source>
</reference>
<evidence type="ECO:0000256" key="13">
    <source>
        <dbReference type="ARBA" id="ARBA00043162"/>
    </source>
</evidence>
<dbReference type="GO" id="GO:0006402">
    <property type="term" value="P:mRNA catabolic process"/>
    <property type="evidence" value="ECO:0007669"/>
    <property type="project" value="TreeGrafter"/>
</dbReference>
<evidence type="ECO:0000256" key="4">
    <source>
        <dbReference type="ARBA" id="ARBA00022884"/>
    </source>
</evidence>
<dbReference type="InterPro" id="IPR054754">
    <property type="entry name" value="NudT16"/>
</dbReference>
<evidence type="ECO:0000256" key="8">
    <source>
        <dbReference type="ARBA" id="ARBA00038899"/>
    </source>
</evidence>
<evidence type="ECO:0000256" key="2">
    <source>
        <dbReference type="ARBA" id="ARBA00004604"/>
    </source>
</evidence>
<gene>
    <name evidence="18" type="ORF">Ocin01_11099</name>
</gene>
<evidence type="ECO:0000256" key="1">
    <source>
        <dbReference type="ARBA" id="ARBA00001941"/>
    </source>
</evidence>
<dbReference type="Pfam" id="PF22327">
    <property type="entry name" value="Nudt16-like"/>
    <property type="match status" value="1"/>
</dbReference>
<accession>A0A1D2MRN3</accession>
<dbReference type="GO" id="GO:0009117">
    <property type="term" value="P:nucleotide metabolic process"/>
    <property type="evidence" value="ECO:0007669"/>
    <property type="project" value="UniProtKB-KW"/>
</dbReference>
<dbReference type="PROSITE" id="PS51462">
    <property type="entry name" value="NUDIX"/>
    <property type="match status" value="1"/>
</dbReference>
<dbReference type="EMBL" id="LJIJ01000650">
    <property type="protein sequence ID" value="ODM95582.1"/>
    <property type="molecule type" value="Genomic_DNA"/>
</dbReference>
<dbReference type="GO" id="GO:0005730">
    <property type="term" value="C:nucleolus"/>
    <property type="evidence" value="ECO:0007669"/>
    <property type="project" value="UniProtKB-SubCell"/>
</dbReference>
<dbReference type="PANTHER" id="PTHR31699">
    <property type="entry name" value="NUDIX T16 FAMILY MEMBER"/>
    <property type="match status" value="1"/>
</dbReference>
<evidence type="ECO:0000256" key="11">
    <source>
        <dbReference type="ARBA" id="ARBA00041656"/>
    </source>
</evidence>
<name>A0A1D2MRN3_ORCCI</name>
<evidence type="ECO:0000256" key="12">
    <source>
        <dbReference type="ARBA" id="ARBA00042015"/>
    </source>
</evidence>
<evidence type="ECO:0000256" key="3">
    <source>
        <dbReference type="ARBA" id="ARBA00004642"/>
    </source>
</evidence>
<keyword evidence="19" id="KW-1185">Reference proteome</keyword>
<comment type="catalytic activity">
    <reaction evidence="14">
        <text>a 5'-end (N(7)-methyl 5'-triphosphoguanosine)-ribonucleoside in mRNA + H2O = N(7)-methyl-GDP + a 5'-end phospho-ribonucleoside in mRNA + 2 H(+)</text>
        <dbReference type="Rhea" id="RHEA:67484"/>
        <dbReference type="Rhea" id="RHEA-COMP:15692"/>
        <dbReference type="Rhea" id="RHEA-COMP:17167"/>
        <dbReference type="ChEBI" id="CHEBI:15377"/>
        <dbReference type="ChEBI" id="CHEBI:15378"/>
        <dbReference type="ChEBI" id="CHEBI:63714"/>
        <dbReference type="ChEBI" id="CHEBI:138282"/>
        <dbReference type="ChEBI" id="CHEBI:156461"/>
        <dbReference type="EC" id="3.6.1.62"/>
    </reaction>
    <physiologicalReaction direction="left-to-right" evidence="14">
        <dbReference type="Rhea" id="RHEA:67485"/>
    </physiologicalReaction>
</comment>
<evidence type="ECO:0000256" key="9">
    <source>
        <dbReference type="ARBA" id="ARBA00039871"/>
    </source>
</evidence>
<feature type="domain" description="Nudix hydrolase" evidence="17">
    <location>
        <begin position="39"/>
        <end position="207"/>
    </location>
</feature>
<comment type="catalytic activity">
    <reaction evidence="15">
        <text>IDP + H2O = IMP + phosphate + H(+)</text>
        <dbReference type="Rhea" id="RHEA:35207"/>
        <dbReference type="ChEBI" id="CHEBI:15377"/>
        <dbReference type="ChEBI" id="CHEBI:15378"/>
        <dbReference type="ChEBI" id="CHEBI:43474"/>
        <dbReference type="ChEBI" id="CHEBI:58053"/>
        <dbReference type="ChEBI" id="CHEBI:58280"/>
        <dbReference type="EC" id="3.6.1.64"/>
    </reaction>
    <physiologicalReaction direction="left-to-right" evidence="15">
        <dbReference type="Rhea" id="RHEA:35208"/>
    </physiologicalReaction>
</comment>
<dbReference type="PANTHER" id="PTHR31699:SF1">
    <property type="entry name" value="U8 SNORNA-DECAPPING ENZYME"/>
    <property type="match status" value="1"/>
</dbReference>
<dbReference type="Gene3D" id="3.90.79.10">
    <property type="entry name" value="Nucleoside Triphosphate Pyrophosphohydrolase"/>
    <property type="match status" value="1"/>
</dbReference>
<organism evidence="18 19">
    <name type="scientific">Orchesella cincta</name>
    <name type="common">Springtail</name>
    <name type="synonym">Podura cincta</name>
    <dbReference type="NCBI Taxonomy" id="48709"/>
    <lineage>
        <taxon>Eukaryota</taxon>
        <taxon>Metazoa</taxon>
        <taxon>Ecdysozoa</taxon>
        <taxon>Arthropoda</taxon>
        <taxon>Hexapoda</taxon>
        <taxon>Collembola</taxon>
        <taxon>Entomobryomorpha</taxon>
        <taxon>Entomobryoidea</taxon>
        <taxon>Orchesellidae</taxon>
        <taxon>Orchesellinae</taxon>
        <taxon>Orchesella</taxon>
    </lineage>
</organism>
<dbReference type="AlphaFoldDB" id="A0A1D2MRN3"/>
<evidence type="ECO:0000256" key="10">
    <source>
        <dbReference type="ARBA" id="ARBA00041450"/>
    </source>
</evidence>
<dbReference type="GO" id="GO:1990174">
    <property type="term" value="F:phosphodiesterase decapping endonuclease activity"/>
    <property type="evidence" value="ECO:0007669"/>
    <property type="project" value="TreeGrafter"/>
</dbReference>
<comment type="cofactor">
    <cofactor evidence="1">
        <name>Co(2+)</name>
        <dbReference type="ChEBI" id="CHEBI:48828"/>
    </cofactor>
</comment>
<comment type="similarity">
    <text evidence="7">Belongs to the Nudix hydrolase family. NUDT16 subfamily.</text>
</comment>
<dbReference type="OrthoDB" id="5950381at2759"/>
<evidence type="ECO:0000313" key="19">
    <source>
        <dbReference type="Proteomes" id="UP000094527"/>
    </source>
</evidence>
<evidence type="ECO:0000256" key="15">
    <source>
        <dbReference type="ARBA" id="ARBA00047875"/>
    </source>
</evidence>
<evidence type="ECO:0000256" key="6">
    <source>
        <dbReference type="ARBA" id="ARBA00023242"/>
    </source>
</evidence>
<dbReference type="STRING" id="48709.A0A1D2MRN3"/>
<dbReference type="GO" id="GO:0140933">
    <property type="term" value="F:5'-(N(7)-methylguanosine 5'-triphospho)-[mRNA] hydrolase activity"/>
    <property type="evidence" value="ECO:0007669"/>
    <property type="project" value="UniProtKB-EC"/>
</dbReference>
<evidence type="ECO:0000313" key="18">
    <source>
        <dbReference type="EMBL" id="ODM95582.1"/>
    </source>
</evidence>
<comment type="subcellular location">
    <subcellularLocation>
        <location evidence="2">Nucleus</location>
        <location evidence="2">Nucleolus</location>
    </subcellularLocation>
    <subcellularLocation>
        <location evidence="3">Nucleus</location>
        <location evidence="3">Nucleoplasm</location>
    </subcellularLocation>
</comment>
<dbReference type="SUPFAM" id="SSF55811">
    <property type="entry name" value="Nudix"/>
    <property type="match status" value="1"/>
</dbReference>